<gene>
    <name evidence="3" type="ORF">E4Q08_04655</name>
</gene>
<comment type="caution">
    <text evidence="3">The sequence shown here is derived from an EMBL/GenBank/DDBJ whole genome shotgun (WGS) entry which is preliminary data.</text>
</comment>
<dbReference type="RefSeq" id="WP_169069534.1">
    <property type="nucleotide sequence ID" value="NZ_JAZKUC010000001.1"/>
</dbReference>
<accession>A0ABX1T4N4</accession>
<keyword evidence="4" id="KW-1185">Reference proteome</keyword>
<keyword evidence="1" id="KW-0732">Signal</keyword>
<protein>
    <submittedName>
        <fullName evidence="3">DUF2135 domain-containing protein</fullName>
    </submittedName>
</protein>
<evidence type="ECO:0000313" key="3">
    <source>
        <dbReference type="EMBL" id="NMQ04599.1"/>
    </source>
</evidence>
<evidence type="ECO:0000259" key="2">
    <source>
        <dbReference type="Pfam" id="PF09906"/>
    </source>
</evidence>
<proteinExistence type="predicted"/>
<dbReference type="EMBL" id="SPMX01000010">
    <property type="protein sequence ID" value="NMQ04599.1"/>
    <property type="molecule type" value="Genomic_DNA"/>
</dbReference>
<feature type="domain" description="DUF2135" evidence="2">
    <location>
        <begin position="205"/>
        <end position="257"/>
    </location>
</feature>
<dbReference type="Proteomes" id="UP000886469">
    <property type="component" value="Unassembled WGS sequence"/>
</dbReference>
<dbReference type="Pfam" id="PF09906">
    <property type="entry name" value="DUF2135"/>
    <property type="match status" value="1"/>
</dbReference>
<evidence type="ECO:0000313" key="4">
    <source>
        <dbReference type="Proteomes" id="UP000886469"/>
    </source>
</evidence>
<dbReference type="InterPro" id="IPR019220">
    <property type="entry name" value="DUF2135"/>
</dbReference>
<organism evidence="3 4">
    <name type="scientific">Candidatus Accumulibacter contiguus</name>
    <dbReference type="NCBI Taxonomy" id="2954381"/>
    <lineage>
        <taxon>Bacteria</taxon>
        <taxon>Pseudomonadati</taxon>
        <taxon>Pseudomonadota</taxon>
        <taxon>Betaproteobacteria</taxon>
        <taxon>Candidatus Accumulibacter</taxon>
    </lineage>
</organism>
<dbReference type="Gene3D" id="2.60.120.380">
    <property type="match status" value="1"/>
</dbReference>
<name>A0ABX1T4N4_9PROT</name>
<sequence>MSHLSSRQSLALCALLAVVAAADAQISLDAPRGGWKHSGGESAQHLQDVHYPASRVNAGGARSSDDGGELGAAIRGRIAGAATAKARPPQLLVVNGVAMPLSVTPDGFFARPYAFPPGANSVEVRSADRRQVRRVNFYDANPTRQRVGLRVVLSWDSDMTDIDLHVVSPDGQHVFFGERIAKNGGALDVDVTGGYGPEIYAIPSPPHGNWQIYVNYFGAGMGAYGEAERQEITIAQVAIITREGTPDEKLQVFRVPLRRPGELTLVKSFVYP</sequence>
<evidence type="ECO:0000256" key="1">
    <source>
        <dbReference type="SAM" id="SignalP"/>
    </source>
</evidence>
<feature type="signal peptide" evidence="1">
    <location>
        <begin position="1"/>
        <end position="24"/>
    </location>
</feature>
<reference evidence="3" key="1">
    <citation type="submission" date="2019-03" db="EMBL/GenBank/DDBJ databases">
        <title>Metabolic reconstructions from genomes of highly enriched 'Candidatus Accumulibacter' and 'Candidatus Competibacter' bioreactor populations.</title>
        <authorList>
            <person name="Annavajhala M.K."/>
            <person name="Welles L."/>
            <person name="Abbas B."/>
            <person name="Sorokin D."/>
            <person name="Park H."/>
            <person name="Van Loosdrecht M."/>
            <person name="Chandran K."/>
        </authorList>
    </citation>
    <scope>NUCLEOTIDE SEQUENCE</scope>
    <source>
        <strain evidence="3">SBR_L</strain>
    </source>
</reference>
<feature type="chain" id="PRO_5045735885" evidence="1">
    <location>
        <begin position="25"/>
        <end position="272"/>
    </location>
</feature>